<accession>A0A258CYQ8</accession>
<gene>
    <name evidence="3" type="ORF">B7Z12_15865</name>
</gene>
<evidence type="ECO:0000313" key="3">
    <source>
        <dbReference type="EMBL" id="OYX00556.1"/>
    </source>
</evidence>
<dbReference type="EMBL" id="NCDQ01000303">
    <property type="protein sequence ID" value="OYX00556.1"/>
    <property type="molecule type" value="Genomic_DNA"/>
</dbReference>
<dbReference type="InterPro" id="IPR042047">
    <property type="entry name" value="SleB_dom1"/>
</dbReference>
<dbReference type="GO" id="GO:0016787">
    <property type="term" value="F:hydrolase activity"/>
    <property type="evidence" value="ECO:0007669"/>
    <property type="project" value="UniProtKB-KW"/>
</dbReference>
<feature type="region of interest" description="Disordered" evidence="1">
    <location>
        <begin position="195"/>
        <end position="214"/>
    </location>
</feature>
<sequence length="277" mass="28300">MDPAALAGLCLLLARGQSAQPMPAGVNCPPPAPASAVMAPPLTQRGFAPLVAGPDAREAITRVAFAEAGNQGDSGLAAVVYTILNRVQDGRWGATVEAVVNARGQFEPVMRAGGDWRRLPASTVAQRARIETILNLALEGRLPDLTNGARFFQNPQIVADRARRGEVSEGLVNFGNTGPSAVIGAHSFYVEARSAGARGSRTTAATSTPRGSSSAAAWQAAGGAIFVGDNRADASRDTTAEPTAPEAGQGPLQATKVADPGRSIFVVGPGLAAGAER</sequence>
<dbReference type="InterPro" id="IPR011105">
    <property type="entry name" value="Cell_wall_hydrolase_SleB"/>
</dbReference>
<feature type="region of interest" description="Disordered" evidence="1">
    <location>
        <begin position="232"/>
        <end position="259"/>
    </location>
</feature>
<evidence type="ECO:0000313" key="4">
    <source>
        <dbReference type="Proteomes" id="UP000215616"/>
    </source>
</evidence>
<dbReference type="Pfam" id="PF07486">
    <property type="entry name" value="Hydrolase_2"/>
    <property type="match status" value="1"/>
</dbReference>
<dbReference type="Gene3D" id="1.10.10.2520">
    <property type="entry name" value="Cell wall hydrolase SleB, domain 1"/>
    <property type="match status" value="1"/>
</dbReference>
<feature type="domain" description="Cell wall hydrolase SleB" evidence="2">
    <location>
        <begin position="71"/>
        <end position="169"/>
    </location>
</feature>
<keyword evidence="3" id="KW-0378">Hydrolase</keyword>
<comment type="caution">
    <text evidence="3">The sequence shown here is derived from an EMBL/GenBank/DDBJ whole genome shotgun (WGS) entry which is preliminary data.</text>
</comment>
<reference evidence="3 4" key="1">
    <citation type="submission" date="2017-03" db="EMBL/GenBank/DDBJ databases">
        <title>Lifting the veil on microbial sulfur biogeochemistry in mining wastewaters.</title>
        <authorList>
            <person name="Kantor R.S."/>
            <person name="Colenbrander Nelson T."/>
            <person name="Marshall S."/>
            <person name="Bennett D."/>
            <person name="Apte S."/>
            <person name="Camacho D."/>
            <person name="Thomas B.C."/>
            <person name="Warren L.A."/>
            <person name="Banfield J.F."/>
        </authorList>
    </citation>
    <scope>NUCLEOTIDE SEQUENCE [LARGE SCALE GENOMIC DNA]</scope>
    <source>
        <strain evidence="3">32-67-7</strain>
    </source>
</reference>
<proteinExistence type="predicted"/>
<evidence type="ECO:0000256" key="1">
    <source>
        <dbReference type="SAM" id="MobiDB-lite"/>
    </source>
</evidence>
<protein>
    <submittedName>
        <fullName evidence="3">Cell wall hydrolase</fullName>
    </submittedName>
</protein>
<dbReference type="AlphaFoldDB" id="A0A258CYQ8"/>
<evidence type="ECO:0000259" key="2">
    <source>
        <dbReference type="Pfam" id="PF07486"/>
    </source>
</evidence>
<organism evidence="3 4">
    <name type="scientific">Caulobacter vibrioides</name>
    <name type="common">Caulobacter crescentus</name>
    <dbReference type="NCBI Taxonomy" id="155892"/>
    <lineage>
        <taxon>Bacteria</taxon>
        <taxon>Pseudomonadati</taxon>
        <taxon>Pseudomonadota</taxon>
        <taxon>Alphaproteobacteria</taxon>
        <taxon>Caulobacterales</taxon>
        <taxon>Caulobacteraceae</taxon>
        <taxon>Caulobacter</taxon>
    </lineage>
</organism>
<dbReference type="Proteomes" id="UP000215616">
    <property type="component" value="Unassembled WGS sequence"/>
</dbReference>
<name>A0A258CYQ8_CAUVI</name>